<evidence type="ECO:0000313" key="3">
    <source>
        <dbReference type="Proteomes" id="UP000298030"/>
    </source>
</evidence>
<evidence type="ECO:0000313" key="2">
    <source>
        <dbReference type="EMBL" id="TEB20059.1"/>
    </source>
</evidence>
<dbReference type="Proteomes" id="UP000298030">
    <property type="component" value="Unassembled WGS sequence"/>
</dbReference>
<organism evidence="2 3">
    <name type="scientific">Coprinellus micaceus</name>
    <name type="common">Glistening ink-cap mushroom</name>
    <name type="synonym">Coprinus micaceus</name>
    <dbReference type="NCBI Taxonomy" id="71717"/>
    <lineage>
        <taxon>Eukaryota</taxon>
        <taxon>Fungi</taxon>
        <taxon>Dikarya</taxon>
        <taxon>Basidiomycota</taxon>
        <taxon>Agaricomycotina</taxon>
        <taxon>Agaricomycetes</taxon>
        <taxon>Agaricomycetidae</taxon>
        <taxon>Agaricales</taxon>
        <taxon>Agaricineae</taxon>
        <taxon>Psathyrellaceae</taxon>
        <taxon>Coprinellus</taxon>
    </lineage>
</organism>
<comment type="caution">
    <text evidence="2">The sequence shown here is derived from an EMBL/GenBank/DDBJ whole genome shotgun (WGS) entry which is preliminary data.</text>
</comment>
<dbReference type="EMBL" id="QPFP01000158">
    <property type="protein sequence ID" value="TEB20059.1"/>
    <property type="molecule type" value="Genomic_DNA"/>
</dbReference>
<dbReference type="AlphaFoldDB" id="A0A4Y7SEH4"/>
<accession>A0A4Y7SEH4</accession>
<feature type="compositionally biased region" description="Polar residues" evidence="1">
    <location>
        <begin position="7"/>
        <end position="23"/>
    </location>
</feature>
<name>A0A4Y7SEH4_COPMI</name>
<feature type="compositionally biased region" description="Basic and acidic residues" evidence="1">
    <location>
        <begin position="24"/>
        <end position="41"/>
    </location>
</feature>
<gene>
    <name evidence="2" type="ORF">FA13DRAFT_278293</name>
</gene>
<feature type="region of interest" description="Disordered" evidence="1">
    <location>
        <begin position="1"/>
        <end position="110"/>
    </location>
</feature>
<keyword evidence="3" id="KW-1185">Reference proteome</keyword>
<feature type="compositionally biased region" description="Basic and acidic residues" evidence="1">
    <location>
        <begin position="61"/>
        <end position="83"/>
    </location>
</feature>
<protein>
    <submittedName>
        <fullName evidence="2">Uncharacterized protein</fullName>
    </submittedName>
</protein>
<reference evidence="2 3" key="1">
    <citation type="journal article" date="2019" name="Nat. Ecol. Evol.">
        <title>Megaphylogeny resolves global patterns of mushroom evolution.</title>
        <authorList>
            <person name="Varga T."/>
            <person name="Krizsan K."/>
            <person name="Foldi C."/>
            <person name="Dima B."/>
            <person name="Sanchez-Garcia M."/>
            <person name="Sanchez-Ramirez S."/>
            <person name="Szollosi G.J."/>
            <person name="Szarkandi J.G."/>
            <person name="Papp V."/>
            <person name="Albert L."/>
            <person name="Andreopoulos W."/>
            <person name="Angelini C."/>
            <person name="Antonin V."/>
            <person name="Barry K.W."/>
            <person name="Bougher N.L."/>
            <person name="Buchanan P."/>
            <person name="Buyck B."/>
            <person name="Bense V."/>
            <person name="Catcheside P."/>
            <person name="Chovatia M."/>
            <person name="Cooper J."/>
            <person name="Damon W."/>
            <person name="Desjardin D."/>
            <person name="Finy P."/>
            <person name="Geml J."/>
            <person name="Haridas S."/>
            <person name="Hughes K."/>
            <person name="Justo A."/>
            <person name="Karasinski D."/>
            <person name="Kautmanova I."/>
            <person name="Kiss B."/>
            <person name="Kocsube S."/>
            <person name="Kotiranta H."/>
            <person name="LaButti K.M."/>
            <person name="Lechner B.E."/>
            <person name="Liimatainen K."/>
            <person name="Lipzen A."/>
            <person name="Lukacs Z."/>
            <person name="Mihaltcheva S."/>
            <person name="Morgado L.N."/>
            <person name="Niskanen T."/>
            <person name="Noordeloos M.E."/>
            <person name="Ohm R.A."/>
            <person name="Ortiz-Santana B."/>
            <person name="Ovrebo C."/>
            <person name="Racz N."/>
            <person name="Riley R."/>
            <person name="Savchenko A."/>
            <person name="Shiryaev A."/>
            <person name="Soop K."/>
            <person name="Spirin V."/>
            <person name="Szebenyi C."/>
            <person name="Tomsovsky M."/>
            <person name="Tulloss R.E."/>
            <person name="Uehling J."/>
            <person name="Grigoriev I.V."/>
            <person name="Vagvolgyi C."/>
            <person name="Papp T."/>
            <person name="Martin F.M."/>
            <person name="Miettinen O."/>
            <person name="Hibbett D.S."/>
            <person name="Nagy L.G."/>
        </authorList>
    </citation>
    <scope>NUCLEOTIDE SEQUENCE [LARGE SCALE GENOMIC DNA]</scope>
    <source>
        <strain evidence="2 3">FP101781</strain>
    </source>
</reference>
<sequence>MPMASKAGTTTKARGEETPTSSSNRDRDSKVDRQSIRKATVEDAAGSGSGRDSRSSVTQKDFNRGELRSGGGEGDRKGDDAKEAKRRSDKPSTPQPTLSEATEKRLSSSA</sequence>
<feature type="compositionally biased region" description="Polar residues" evidence="1">
    <location>
        <begin position="91"/>
        <end position="100"/>
    </location>
</feature>
<feature type="compositionally biased region" description="Basic and acidic residues" evidence="1">
    <location>
        <begin position="101"/>
        <end position="110"/>
    </location>
</feature>
<proteinExistence type="predicted"/>
<evidence type="ECO:0000256" key="1">
    <source>
        <dbReference type="SAM" id="MobiDB-lite"/>
    </source>
</evidence>